<reference evidence="1" key="1">
    <citation type="submission" date="2006-08" db="EMBL/GenBank/DDBJ databases">
        <title>Complete sequence of Chromosome1 of Shewanella sp. MR-7.</title>
        <authorList>
            <consortium name="US DOE Joint Genome Institute"/>
            <person name="Copeland A."/>
            <person name="Lucas S."/>
            <person name="Lapidus A."/>
            <person name="Barry K."/>
            <person name="Detter J.C."/>
            <person name="Glavina del Rio T."/>
            <person name="Hammon N."/>
            <person name="Israni S."/>
            <person name="Dalin E."/>
            <person name="Tice H."/>
            <person name="Pitluck S."/>
            <person name="Kiss H."/>
            <person name="Brettin T."/>
            <person name="Bruce D."/>
            <person name="Han C."/>
            <person name="Tapia R."/>
            <person name="Gilna P."/>
            <person name="Schmutz J."/>
            <person name="Larimer F."/>
            <person name="Land M."/>
            <person name="Hauser L."/>
            <person name="Kyrpides N."/>
            <person name="Mikhailova N."/>
            <person name="Nealson K."/>
            <person name="Konstantinidis K."/>
            <person name="Klappenbach J."/>
            <person name="Tiedje J."/>
            <person name="Richardson P."/>
        </authorList>
    </citation>
    <scope>NUCLEOTIDE SEQUENCE</scope>
    <source>
        <strain evidence="1">MR-7</strain>
    </source>
</reference>
<dbReference type="EMBL" id="CP000444">
    <property type="protein sequence ID" value="ABI41739.1"/>
    <property type="molecule type" value="Genomic_DNA"/>
</dbReference>
<sequence>MSIKIDWSALTKMPYWLARPASELDKLRKGAVRFWQRFVDMLAFPAKQLDPMTAELEFVYLLAWERDIEQIPNETEHLYRTRVKYALKFAQGAGSKSGWYFMFNKLGTPWITIDERVSETDWDVVSLQLLDSDLADRAGLVDNICRQYGRTTRRYQYDTIASMPLVAPPNDFALDSLTGMARLSSDMQPAIGLGLMDNESHFVVAKKSQLIS</sequence>
<proteinExistence type="predicted"/>
<evidence type="ECO:0000313" key="1">
    <source>
        <dbReference type="EMBL" id="ABI41739.1"/>
    </source>
</evidence>
<dbReference type="AlphaFoldDB" id="Q0HYR6"/>
<accession>Q0HYR6</accession>
<gene>
    <name evidence="1" type="ordered locus">Shewmr7_0739</name>
</gene>
<name>Q0HYR6_SHESR</name>
<dbReference type="KEGG" id="shm:Shewmr7_0739"/>
<organism evidence="1">
    <name type="scientific">Shewanella sp. (strain MR-7)</name>
    <dbReference type="NCBI Taxonomy" id="60481"/>
    <lineage>
        <taxon>Bacteria</taxon>
        <taxon>Pseudomonadati</taxon>
        <taxon>Pseudomonadota</taxon>
        <taxon>Gammaproteobacteria</taxon>
        <taxon>Alteromonadales</taxon>
        <taxon>Shewanellaceae</taxon>
        <taxon>Shewanella</taxon>
    </lineage>
</organism>
<protein>
    <submittedName>
        <fullName evidence="1">Putative phage protein</fullName>
    </submittedName>
</protein>
<dbReference type="HOGENOM" id="CLU_109377_0_0_6"/>